<feature type="transmembrane region" description="Helical" evidence="6">
    <location>
        <begin position="301"/>
        <end position="319"/>
    </location>
</feature>
<dbReference type="EMBL" id="CP061538">
    <property type="protein sequence ID" value="QNV40290.1"/>
    <property type="molecule type" value="Genomic_DNA"/>
</dbReference>
<feature type="domain" description="Glycosyltransferase 2-like" evidence="7">
    <location>
        <begin position="3"/>
        <end position="101"/>
    </location>
</feature>
<organism evidence="9 10">
    <name type="scientific">Rothia amarae</name>
    <dbReference type="NCBI Taxonomy" id="169480"/>
    <lineage>
        <taxon>Bacteria</taxon>
        <taxon>Bacillati</taxon>
        <taxon>Actinomycetota</taxon>
        <taxon>Actinomycetes</taxon>
        <taxon>Micrococcales</taxon>
        <taxon>Micrococcaceae</taxon>
        <taxon>Rothia</taxon>
    </lineage>
</organism>
<dbReference type="PANTHER" id="PTHR48090">
    <property type="entry name" value="UNDECAPRENYL-PHOSPHATE 4-DEOXY-4-FORMAMIDO-L-ARABINOSE TRANSFERASE-RELATED"/>
    <property type="match status" value="1"/>
</dbReference>
<name>A0A7H2BKU4_9MICC</name>
<evidence type="ECO:0000256" key="2">
    <source>
        <dbReference type="ARBA" id="ARBA00006739"/>
    </source>
</evidence>
<evidence type="ECO:0000256" key="5">
    <source>
        <dbReference type="ARBA" id="ARBA00023136"/>
    </source>
</evidence>
<keyword evidence="9" id="KW-0808">Transferase</keyword>
<dbReference type="InterPro" id="IPR050256">
    <property type="entry name" value="Glycosyltransferase_2"/>
</dbReference>
<dbReference type="KEGG" id="rama:IDM48_02310"/>
<evidence type="ECO:0000313" key="9">
    <source>
        <dbReference type="EMBL" id="QNV40290.1"/>
    </source>
</evidence>
<dbReference type="SUPFAM" id="SSF53448">
    <property type="entry name" value="Nucleotide-diphospho-sugar transferases"/>
    <property type="match status" value="1"/>
</dbReference>
<dbReference type="CDD" id="cd04179">
    <property type="entry name" value="DPM_DPG-synthase_like"/>
    <property type="match status" value="1"/>
</dbReference>
<evidence type="ECO:0000256" key="1">
    <source>
        <dbReference type="ARBA" id="ARBA00004141"/>
    </source>
</evidence>
<comment type="similarity">
    <text evidence="2">Belongs to the glycosyltransferase 2 family.</text>
</comment>
<dbReference type="GO" id="GO:0000271">
    <property type="term" value="P:polysaccharide biosynthetic process"/>
    <property type="evidence" value="ECO:0007669"/>
    <property type="project" value="InterPro"/>
</dbReference>
<dbReference type="Pfam" id="PF04138">
    <property type="entry name" value="GtrA_DPMS_TM"/>
    <property type="match status" value="1"/>
</dbReference>
<keyword evidence="3 6" id="KW-0812">Transmembrane</keyword>
<dbReference type="GO" id="GO:0016020">
    <property type="term" value="C:membrane"/>
    <property type="evidence" value="ECO:0007669"/>
    <property type="project" value="UniProtKB-SubCell"/>
</dbReference>
<dbReference type="GO" id="GO:0016740">
    <property type="term" value="F:transferase activity"/>
    <property type="evidence" value="ECO:0007669"/>
    <property type="project" value="UniProtKB-KW"/>
</dbReference>
<feature type="transmembrane region" description="Helical" evidence="6">
    <location>
        <begin position="233"/>
        <end position="250"/>
    </location>
</feature>
<gene>
    <name evidence="9" type="ORF">IDM48_02310</name>
</gene>
<evidence type="ECO:0000313" key="10">
    <source>
        <dbReference type="Proteomes" id="UP000516421"/>
    </source>
</evidence>
<keyword evidence="5 6" id="KW-0472">Membrane</keyword>
<feature type="transmembrane region" description="Helical" evidence="6">
    <location>
        <begin position="325"/>
        <end position="347"/>
    </location>
</feature>
<reference evidence="9 10" key="1">
    <citation type="submission" date="2020-09" db="EMBL/GenBank/DDBJ databases">
        <title>Investigation of environmental microbe.</title>
        <authorList>
            <person name="Ou Y."/>
            <person name="Kang Q."/>
        </authorList>
    </citation>
    <scope>NUCLEOTIDE SEQUENCE [LARGE SCALE GENOMIC DNA]</scope>
    <source>
        <strain evidence="9 10">KJZ-9</strain>
    </source>
</reference>
<dbReference type="InterPro" id="IPR001173">
    <property type="entry name" value="Glyco_trans_2-like"/>
</dbReference>
<dbReference type="PANTHER" id="PTHR48090:SF7">
    <property type="entry name" value="RFBJ PROTEIN"/>
    <property type="match status" value="1"/>
</dbReference>
<comment type="subcellular location">
    <subcellularLocation>
        <location evidence="1">Membrane</location>
        <topology evidence="1">Multi-pass membrane protein</topology>
    </subcellularLocation>
</comment>
<feature type="domain" description="GtrA/DPMS transmembrane" evidence="8">
    <location>
        <begin position="240"/>
        <end position="353"/>
    </location>
</feature>
<sequence>MIILIPAYRPDESLVELCKKLISRVSSSQSRIEILIVDDGSGEKYSPIFRVAEALSYRVRILTLAENSGKGAALRAGFIWCRENRAGQCVITADADGQHLAADILAVGVATELRAQQGLSAMVLGVRTVDDPLAPEPARAPLRSRWGNAISVAFFRLATGQKVIDTQTGLRGFTPELLPWLDMIPGNRYDYEFTMLLRATRTDMLIEQVAITKVYEPGNPTSHFRPVRDSLKIYAPLLGFLATSLAGFAIDTVALLSFVALGIHVIPAVICARLVSALCNFALNRVILHDGGAAPATRTSLVRYGVLAAGILATNAGLMELLTWAGLPLIVAKVLVEATLVPLSFAAQKRWVFGERETALETLRPDASFATRAPVAASQGELPPARRRRELVG</sequence>
<evidence type="ECO:0000256" key="4">
    <source>
        <dbReference type="ARBA" id="ARBA00022989"/>
    </source>
</evidence>
<keyword evidence="10" id="KW-1185">Reference proteome</keyword>
<proteinExistence type="inferred from homology"/>
<dbReference type="Pfam" id="PF00535">
    <property type="entry name" value="Glycos_transf_2"/>
    <property type="match status" value="1"/>
</dbReference>
<evidence type="ECO:0000256" key="6">
    <source>
        <dbReference type="SAM" id="Phobius"/>
    </source>
</evidence>
<accession>A0A7H2BKU4</accession>
<evidence type="ECO:0000259" key="7">
    <source>
        <dbReference type="Pfam" id="PF00535"/>
    </source>
</evidence>
<evidence type="ECO:0000256" key="3">
    <source>
        <dbReference type="ARBA" id="ARBA00022692"/>
    </source>
</evidence>
<dbReference type="InterPro" id="IPR029044">
    <property type="entry name" value="Nucleotide-diphossugar_trans"/>
</dbReference>
<keyword evidence="4 6" id="KW-1133">Transmembrane helix</keyword>
<dbReference type="InterPro" id="IPR007267">
    <property type="entry name" value="GtrA_DPMS_TM"/>
</dbReference>
<dbReference type="RefSeq" id="WP_190617866.1">
    <property type="nucleotide sequence ID" value="NZ_CP061538.1"/>
</dbReference>
<feature type="transmembrane region" description="Helical" evidence="6">
    <location>
        <begin position="256"/>
        <end position="281"/>
    </location>
</feature>
<evidence type="ECO:0000259" key="8">
    <source>
        <dbReference type="Pfam" id="PF04138"/>
    </source>
</evidence>
<dbReference type="Proteomes" id="UP000516421">
    <property type="component" value="Chromosome"/>
</dbReference>
<protein>
    <submittedName>
        <fullName evidence="9">Bifunctional glycosyltransferase family 2/GtrA family protein</fullName>
    </submittedName>
</protein>
<dbReference type="Gene3D" id="3.90.550.10">
    <property type="entry name" value="Spore Coat Polysaccharide Biosynthesis Protein SpsA, Chain A"/>
    <property type="match status" value="1"/>
</dbReference>
<dbReference type="AlphaFoldDB" id="A0A7H2BKU4"/>